<dbReference type="EMBL" id="KE525366">
    <property type="protein sequence ID" value="KFB52035.1"/>
    <property type="molecule type" value="Genomic_DNA"/>
</dbReference>
<dbReference type="VEuPathDB" id="VectorBase:ASIC020217"/>
<reference evidence="2" key="2">
    <citation type="submission" date="2020-05" db="UniProtKB">
        <authorList>
            <consortium name="EnsemblMetazoa"/>
        </authorList>
    </citation>
    <scope>IDENTIFICATION</scope>
</reference>
<protein>
    <submittedName>
        <fullName evidence="1 2">Uncharacterized protein</fullName>
    </submittedName>
</protein>
<evidence type="ECO:0000313" key="2">
    <source>
        <dbReference type="EnsemblMetazoa" id="ASIC020217-PA"/>
    </source>
</evidence>
<gene>
    <name evidence="1" type="ORF">ZHAS_00020217</name>
</gene>
<dbReference type="Proteomes" id="UP000030765">
    <property type="component" value="Unassembled WGS sequence"/>
</dbReference>
<evidence type="ECO:0000313" key="1">
    <source>
        <dbReference type="EMBL" id="KFB52035.1"/>
    </source>
</evidence>
<name>A0A084WP91_ANOSI</name>
<evidence type="ECO:0000313" key="3">
    <source>
        <dbReference type="Proteomes" id="UP000030765"/>
    </source>
</evidence>
<dbReference type="AlphaFoldDB" id="A0A084WP91"/>
<proteinExistence type="predicted"/>
<reference evidence="1 3" key="1">
    <citation type="journal article" date="2014" name="BMC Genomics">
        <title>Genome sequence of Anopheles sinensis provides insight into genetics basis of mosquito competence for malaria parasites.</title>
        <authorList>
            <person name="Zhou D."/>
            <person name="Zhang D."/>
            <person name="Ding G."/>
            <person name="Shi L."/>
            <person name="Hou Q."/>
            <person name="Ye Y."/>
            <person name="Xu Y."/>
            <person name="Zhou H."/>
            <person name="Xiong C."/>
            <person name="Li S."/>
            <person name="Yu J."/>
            <person name="Hong S."/>
            <person name="Yu X."/>
            <person name="Zou P."/>
            <person name="Chen C."/>
            <person name="Chang X."/>
            <person name="Wang W."/>
            <person name="Lv Y."/>
            <person name="Sun Y."/>
            <person name="Ma L."/>
            <person name="Shen B."/>
            <person name="Zhu C."/>
        </authorList>
    </citation>
    <scope>NUCLEOTIDE SEQUENCE [LARGE SCALE GENOMIC DNA]</scope>
</reference>
<dbReference type="EnsemblMetazoa" id="ASIC020217-RA">
    <property type="protein sequence ID" value="ASIC020217-PA"/>
    <property type="gene ID" value="ASIC020217"/>
</dbReference>
<accession>A0A084WP91</accession>
<organism evidence="1">
    <name type="scientific">Anopheles sinensis</name>
    <name type="common">Mosquito</name>
    <dbReference type="NCBI Taxonomy" id="74873"/>
    <lineage>
        <taxon>Eukaryota</taxon>
        <taxon>Metazoa</taxon>
        <taxon>Ecdysozoa</taxon>
        <taxon>Arthropoda</taxon>
        <taxon>Hexapoda</taxon>
        <taxon>Insecta</taxon>
        <taxon>Pterygota</taxon>
        <taxon>Neoptera</taxon>
        <taxon>Endopterygota</taxon>
        <taxon>Diptera</taxon>
        <taxon>Nematocera</taxon>
        <taxon>Culicoidea</taxon>
        <taxon>Culicidae</taxon>
        <taxon>Anophelinae</taxon>
        <taxon>Anopheles</taxon>
    </lineage>
</organism>
<sequence length="72" mass="7477">MQLRNSVAMLPALALPASPFQTHLNAKAASENSHLPHGTGIRNVSGPCCASCNRCIAKVHHNVGSGEGMVKS</sequence>
<dbReference type="EMBL" id="ATLV01024987">
    <property type="status" value="NOT_ANNOTATED_CDS"/>
    <property type="molecule type" value="Genomic_DNA"/>
</dbReference>
<keyword evidence="3" id="KW-1185">Reference proteome</keyword>